<gene>
    <name evidence="1" type="ORF">M9Y10_000091</name>
</gene>
<keyword evidence="2" id="KW-1185">Reference proteome</keyword>
<proteinExistence type="predicted"/>
<protein>
    <submittedName>
        <fullName evidence="1">Uncharacterized protein</fullName>
    </submittedName>
</protein>
<dbReference type="EMBL" id="JAPFFF010000001">
    <property type="protein sequence ID" value="KAK8897863.1"/>
    <property type="molecule type" value="Genomic_DNA"/>
</dbReference>
<evidence type="ECO:0000313" key="2">
    <source>
        <dbReference type="Proteomes" id="UP001470230"/>
    </source>
</evidence>
<comment type="caution">
    <text evidence="1">The sequence shown here is derived from an EMBL/GenBank/DDBJ whole genome shotgun (WGS) entry which is preliminary data.</text>
</comment>
<accession>A0ABR2L3D9</accession>
<sequence>MHNRNMQFESYIFDQHYNLFTQLSKDQIQTIIHHFSKNKLVSKDELFHPVDSILTDLIHQQLRDQIHIKIFPLFQTGNPTRFAINGLGLPQRYKITRQNNLLTLKYRFTFPTKAIIWFQDSVRFITYNLDIDVSQFFLIQIFLHYLKLIARSYHAYIDKILIDSLLDIISIPDFFIFYKFFFNIINHFIVVRPDLMFQYRKIVSEYFSYGYCYKSRSLMKVIHKIENQITGKIFFCFKAKLEPIKLCMDEVEEKNYFHNLASQFFFNILITGDSYLKKLAFKLTTKSYNFALNKVSNFVSKLFGSFSPTGIDFIDEYEIISIGYSLNYIFNDLKRYIGEMPGDQVEESLATDLEKLAEGLYQENNDNPEEDDLCKKLDILRNFLRDHLYGLYILVKNV</sequence>
<evidence type="ECO:0000313" key="1">
    <source>
        <dbReference type="EMBL" id="KAK8897863.1"/>
    </source>
</evidence>
<organism evidence="1 2">
    <name type="scientific">Tritrichomonas musculus</name>
    <dbReference type="NCBI Taxonomy" id="1915356"/>
    <lineage>
        <taxon>Eukaryota</taxon>
        <taxon>Metamonada</taxon>
        <taxon>Parabasalia</taxon>
        <taxon>Tritrichomonadida</taxon>
        <taxon>Tritrichomonadidae</taxon>
        <taxon>Tritrichomonas</taxon>
    </lineage>
</organism>
<reference evidence="1 2" key="1">
    <citation type="submission" date="2024-04" db="EMBL/GenBank/DDBJ databases">
        <title>Tritrichomonas musculus Genome.</title>
        <authorList>
            <person name="Alves-Ferreira E."/>
            <person name="Grigg M."/>
            <person name="Lorenzi H."/>
            <person name="Galac M."/>
        </authorList>
    </citation>
    <scope>NUCLEOTIDE SEQUENCE [LARGE SCALE GENOMIC DNA]</scope>
    <source>
        <strain evidence="1 2">EAF2021</strain>
    </source>
</reference>
<dbReference type="Proteomes" id="UP001470230">
    <property type="component" value="Unassembled WGS sequence"/>
</dbReference>
<name>A0ABR2L3D9_9EUKA</name>